<dbReference type="FunFam" id="3.30.565.10:FF:000009">
    <property type="entry name" value="Molecular chaperone HtpG"/>
    <property type="match status" value="1"/>
</dbReference>
<dbReference type="NCBIfam" id="NF003555">
    <property type="entry name" value="PRK05218.1"/>
    <property type="match status" value="1"/>
</dbReference>
<dbReference type="PRINTS" id="PR00775">
    <property type="entry name" value="HEATSHOCK90"/>
</dbReference>
<reference evidence="10" key="1">
    <citation type="submission" date="2018-06" db="EMBL/GenBank/DDBJ databases">
        <authorList>
            <person name="Zhirakovskaya E."/>
        </authorList>
    </citation>
    <scope>NUCLEOTIDE SEQUENCE</scope>
</reference>
<dbReference type="InterPro" id="IPR036890">
    <property type="entry name" value="HATPase_C_sf"/>
</dbReference>
<keyword evidence="3" id="KW-0963">Cytoplasm</keyword>
<evidence type="ECO:0000256" key="7">
    <source>
        <dbReference type="ARBA" id="ARBA00023186"/>
    </source>
</evidence>
<dbReference type="Gene3D" id="3.30.565.10">
    <property type="entry name" value="Histidine kinase-like ATPase, C-terminal domain"/>
    <property type="match status" value="1"/>
</dbReference>
<evidence type="ECO:0000256" key="3">
    <source>
        <dbReference type="ARBA" id="ARBA00022490"/>
    </source>
</evidence>
<dbReference type="Gene3D" id="3.40.50.11260">
    <property type="match status" value="1"/>
</dbReference>
<dbReference type="PROSITE" id="PS00298">
    <property type="entry name" value="HSP90"/>
    <property type="match status" value="1"/>
</dbReference>
<dbReference type="InterPro" id="IPR020568">
    <property type="entry name" value="Ribosomal_Su5_D2-typ_SF"/>
</dbReference>
<dbReference type="GO" id="GO:0005737">
    <property type="term" value="C:cytoplasm"/>
    <property type="evidence" value="ECO:0007669"/>
    <property type="project" value="UniProtKB-SubCell"/>
</dbReference>
<dbReference type="SUPFAM" id="SSF54211">
    <property type="entry name" value="Ribosomal protein S5 domain 2-like"/>
    <property type="match status" value="1"/>
</dbReference>
<dbReference type="GO" id="GO:0005524">
    <property type="term" value="F:ATP binding"/>
    <property type="evidence" value="ECO:0007669"/>
    <property type="project" value="UniProtKB-KW"/>
</dbReference>
<dbReference type="InterPro" id="IPR003594">
    <property type="entry name" value="HATPase_dom"/>
</dbReference>
<comment type="subcellular location">
    <subcellularLocation>
        <location evidence="1">Cytoplasm</location>
    </subcellularLocation>
</comment>
<evidence type="ECO:0000256" key="6">
    <source>
        <dbReference type="ARBA" id="ARBA00023016"/>
    </source>
</evidence>
<gene>
    <name evidence="10" type="ORF">MNBD_GAMMA26-1962</name>
</gene>
<dbReference type="HAMAP" id="MF_00505">
    <property type="entry name" value="HSP90"/>
    <property type="match status" value="1"/>
</dbReference>
<keyword evidence="5" id="KW-0067">ATP-binding</keyword>
<dbReference type="GO" id="GO:0051082">
    <property type="term" value="F:unfolded protein binding"/>
    <property type="evidence" value="ECO:0007669"/>
    <property type="project" value="InterPro"/>
</dbReference>
<name>A0A3B1AYM6_9ZZZZ</name>
<dbReference type="EMBL" id="UOFX01000020">
    <property type="protein sequence ID" value="VAX06901.1"/>
    <property type="molecule type" value="Genomic_DNA"/>
</dbReference>
<accession>A0A3B1AYM6</accession>
<evidence type="ECO:0000313" key="10">
    <source>
        <dbReference type="EMBL" id="VAX06901.1"/>
    </source>
</evidence>
<dbReference type="InterPro" id="IPR019805">
    <property type="entry name" value="Heat_shock_protein_90_CS"/>
</dbReference>
<evidence type="ECO:0000256" key="2">
    <source>
        <dbReference type="ARBA" id="ARBA00008239"/>
    </source>
</evidence>
<dbReference type="GO" id="GO:0140662">
    <property type="term" value="F:ATP-dependent protein folding chaperone"/>
    <property type="evidence" value="ECO:0007669"/>
    <property type="project" value="InterPro"/>
</dbReference>
<keyword evidence="6" id="KW-0346">Stress response</keyword>
<dbReference type="Pfam" id="PF13589">
    <property type="entry name" value="HATPase_c_3"/>
    <property type="match status" value="1"/>
</dbReference>
<feature type="domain" description="Histidine kinase/HSP90-like ATPase" evidence="9">
    <location>
        <begin position="88"/>
        <end position="245"/>
    </location>
</feature>
<keyword evidence="8" id="KW-0175">Coiled coil</keyword>
<keyword evidence="4" id="KW-0547">Nucleotide-binding</keyword>
<dbReference type="CDD" id="cd16927">
    <property type="entry name" value="HATPase_Hsp90-like"/>
    <property type="match status" value="1"/>
</dbReference>
<dbReference type="PANTHER" id="PTHR11528">
    <property type="entry name" value="HEAT SHOCK PROTEIN 90 FAMILY MEMBER"/>
    <property type="match status" value="1"/>
</dbReference>
<keyword evidence="7" id="KW-0143">Chaperone</keyword>
<dbReference type="Gene3D" id="1.20.120.790">
    <property type="entry name" value="Heat shock protein 90, C-terminal domain"/>
    <property type="match status" value="1"/>
</dbReference>
<dbReference type="Pfam" id="PF00183">
    <property type="entry name" value="HSP90"/>
    <property type="match status" value="1"/>
</dbReference>
<dbReference type="FunFam" id="3.40.50.11260:FF:000005">
    <property type="entry name" value="Heat shock protein 90"/>
    <property type="match status" value="1"/>
</dbReference>
<feature type="coiled-coil region" evidence="8">
    <location>
        <begin position="555"/>
        <end position="591"/>
    </location>
</feature>
<dbReference type="FunFam" id="3.30.230.80:FF:000002">
    <property type="entry name" value="Molecular chaperone HtpG"/>
    <property type="match status" value="1"/>
</dbReference>
<comment type="similarity">
    <text evidence="2">Belongs to the heat shock protein 90 family.</text>
</comment>
<dbReference type="SUPFAM" id="SSF110942">
    <property type="entry name" value="HSP90 C-terminal domain"/>
    <property type="match status" value="1"/>
</dbReference>
<dbReference type="PIRSF" id="PIRSF002583">
    <property type="entry name" value="Hsp90"/>
    <property type="match status" value="1"/>
</dbReference>
<dbReference type="GO" id="GO:0016887">
    <property type="term" value="F:ATP hydrolysis activity"/>
    <property type="evidence" value="ECO:0007669"/>
    <property type="project" value="InterPro"/>
</dbReference>
<organism evidence="10">
    <name type="scientific">hydrothermal vent metagenome</name>
    <dbReference type="NCBI Taxonomy" id="652676"/>
    <lineage>
        <taxon>unclassified sequences</taxon>
        <taxon>metagenomes</taxon>
        <taxon>ecological metagenomes</taxon>
    </lineage>
</organism>
<evidence type="ECO:0000256" key="8">
    <source>
        <dbReference type="SAM" id="Coils"/>
    </source>
</evidence>
<dbReference type="InterPro" id="IPR001404">
    <property type="entry name" value="Hsp90_fam"/>
</dbReference>
<dbReference type="InterPro" id="IPR037196">
    <property type="entry name" value="HSP90_C"/>
</dbReference>
<proteinExistence type="inferred from homology"/>
<dbReference type="SMART" id="SM00387">
    <property type="entry name" value="HATPase_c"/>
    <property type="match status" value="1"/>
</dbReference>
<evidence type="ECO:0000259" key="9">
    <source>
        <dbReference type="SMART" id="SM00387"/>
    </source>
</evidence>
<protein>
    <submittedName>
        <fullName evidence="10">Chaperone protein HtpG</fullName>
    </submittedName>
</protein>
<dbReference type="AlphaFoldDB" id="A0A3B1AYM6"/>
<sequence length="701" mass="79929">MTVALEERIGLFHHMARQEATRFNHFSVEKWIKNPHLAGSGFSNLIIFYPESLEDDTVMTVETHKETLDFQAEVSQVLNLMIRSLYSNKEIFLRELISNASDAAEKLRFEALTDEALFEDDPEPKIRVEFDKERRTVTISDNGIGMSRQEVTDTIGTIASSGTRQFVEAMTGDQSKDSQLIGQFGVGFYSSFIVADKVTLITRRAGLGAEHGVRWESAGEGSYTLETVDKAGRGTDVILHLREDEDEFLESYRLRSVISKFSDHVAMPIEMLKESYPMPGEEEADKQEKEDAEPEYEAVNKGAALWMRPKSEITDEEYNEFYKHVSHDFEEPLAHAHNRVEGTNEYSSLLYIPKRAPFDLWDRDQKHGIKLYVRRVFIMDEADKLLPHYLRFVKGIVDSDDLPLNISRELLQHNRKIDTIRTANIKRILGLLEKMVKKDEEKYAEFWKQFGNVMKEGPAEDMPNKERVTGLLRFATTEVEGDDQTVSLDSYIERMKEGQDKIYYITADSMPAARHSPHLEVFRKKGVEVLLLVDRVDEWMVSHLHEYKGKQLQSVAKGELDLGELEDKAEKKEHEAAAKEHEGLIERLKAALGEDVVKEVRVSTRLTDSPACLVVEDHDMSANLARLLKSAGQNAPASKPIMEVNTDHPLVKHLDAEPDEDRFVDLSKVLFDQALLAEGGQLEDPASFVRRLNDLMLKLAE</sequence>
<dbReference type="InterPro" id="IPR020575">
    <property type="entry name" value="Hsp90_N"/>
</dbReference>
<dbReference type="SUPFAM" id="SSF55874">
    <property type="entry name" value="ATPase domain of HSP90 chaperone/DNA topoisomerase II/histidine kinase"/>
    <property type="match status" value="1"/>
</dbReference>
<evidence type="ECO:0000256" key="5">
    <source>
        <dbReference type="ARBA" id="ARBA00022840"/>
    </source>
</evidence>
<evidence type="ECO:0000256" key="4">
    <source>
        <dbReference type="ARBA" id="ARBA00022741"/>
    </source>
</evidence>
<dbReference type="Gene3D" id="3.30.230.80">
    <property type="match status" value="1"/>
</dbReference>
<evidence type="ECO:0000256" key="1">
    <source>
        <dbReference type="ARBA" id="ARBA00004496"/>
    </source>
</evidence>